<dbReference type="EMBL" id="GL377304">
    <property type="protein sequence ID" value="EFI99262.1"/>
    <property type="molecule type" value="Genomic_DNA"/>
</dbReference>
<reference evidence="1 2" key="1">
    <citation type="journal article" date="2010" name="Nat. Biotechnol.">
        <title>Genome sequence of the model mushroom Schizophyllum commune.</title>
        <authorList>
            <person name="Ohm R.A."/>
            <person name="de Jong J.F."/>
            <person name="Lugones L.G."/>
            <person name="Aerts A."/>
            <person name="Kothe E."/>
            <person name="Stajich J.E."/>
            <person name="de Vries R.P."/>
            <person name="Record E."/>
            <person name="Levasseur A."/>
            <person name="Baker S.E."/>
            <person name="Bartholomew K.A."/>
            <person name="Coutinho P.M."/>
            <person name="Erdmann S."/>
            <person name="Fowler T.J."/>
            <person name="Gathman A.C."/>
            <person name="Lombard V."/>
            <person name="Henrissat B."/>
            <person name="Knabe N."/>
            <person name="Kuees U."/>
            <person name="Lilly W.W."/>
            <person name="Lindquist E."/>
            <person name="Lucas S."/>
            <person name="Magnuson J.K."/>
            <person name="Piumi F."/>
            <person name="Raudaskoski M."/>
            <person name="Salamov A."/>
            <person name="Schmutz J."/>
            <person name="Schwarze F.W.M.R."/>
            <person name="vanKuyk P.A."/>
            <person name="Horton J.S."/>
            <person name="Grigoriev I.V."/>
            <person name="Woesten H.A.B."/>
        </authorList>
    </citation>
    <scope>NUCLEOTIDE SEQUENCE [LARGE SCALE GENOMIC DNA]</scope>
    <source>
        <strain evidence="2">H4-8 / FGSC 9210</strain>
    </source>
</reference>
<evidence type="ECO:0000313" key="2">
    <source>
        <dbReference type="Proteomes" id="UP000007431"/>
    </source>
</evidence>
<dbReference type="eggNOG" id="ENOG502SVSD">
    <property type="taxonomic scope" value="Eukaryota"/>
</dbReference>
<gene>
    <name evidence="1" type="ORF">SCHCODRAFT_233077</name>
</gene>
<dbReference type="GeneID" id="9586149"/>
<accession>D8PYH6</accession>
<dbReference type="RefSeq" id="XP_003034165.1">
    <property type="nucleotide sequence ID" value="XM_003034119.1"/>
</dbReference>
<keyword evidence="2" id="KW-1185">Reference proteome</keyword>
<name>D8PYH6_SCHCM</name>
<organism evidence="2">
    <name type="scientific">Schizophyllum commune (strain H4-8 / FGSC 9210)</name>
    <name type="common">Split gill fungus</name>
    <dbReference type="NCBI Taxonomy" id="578458"/>
    <lineage>
        <taxon>Eukaryota</taxon>
        <taxon>Fungi</taxon>
        <taxon>Dikarya</taxon>
        <taxon>Basidiomycota</taxon>
        <taxon>Agaricomycotina</taxon>
        <taxon>Agaricomycetes</taxon>
        <taxon>Agaricomycetidae</taxon>
        <taxon>Agaricales</taxon>
        <taxon>Schizophyllaceae</taxon>
        <taxon>Schizophyllum</taxon>
    </lineage>
</organism>
<dbReference type="AlphaFoldDB" id="D8PYH6"/>
<dbReference type="KEGG" id="scm:SCHCO_02663843"/>
<evidence type="ECO:0000313" key="1">
    <source>
        <dbReference type="EMBL" id="EFI99262.1"/>
    </source>
</evidence>
<sequence>MPAIFGRFEVPGPCATMRGLEERRAANESPPGVSPECPILNSGFEAIPLVKSQHVLCSPLISSILQQEAECFGTAAYMSKCIEYRCLHTCGTDGGCPILHKNHIRDNKGSAYKHAKAKKHRKSCNPDCRAFGKAQKDTIELVSQHADEPGSVIDTRLKKFPDRELTIVFVADPVLGKDVDSVTVDHGVPHVTVINVTQEQVQQLEVDTPGAWAKELPESVHADTEPDPAEKTVKVAQWEWVRFRSPPKFTFQLVNRNNRRYGVNTIDELDEYLASATQLMHKAVMFPDPWELLYSSSPPMVNHVLDLASVALNGCRPYASACYGCTPDDFSSDIRHLASLSSDMSFAIVREDGEDSVRPENIHLRRIWVKKVAPDPPSTDWLGLPHHSGIHRKCSPLFGELMVYIVGGDVTHVVQLGPVADGDFMSGLTPGPLPLHICDKRRVFESYRTVAEAWATFCGWDEDATERKQGYEELRQFALSNLSTIMKLERKVMEGDVSDLQLLCRMDVGLLQCSSGLKYYVKNLERGLTTSMMGWMDWQVASGDINQFVNLLPAFVCARQAAKV</sequence>
<dbReference type="HOGENOM" id="CLU_483247_0_0_1"/>
<proteinExistence type="predicted"/>
<dbReference type="VEuPathDB" id="FungiDB:SCHCODRAFT_02663843"/>
<dbReference type="OrthoDB" id="3065446at2759"/>
<dbReference type="InParanoid" id="D8PYH6"/>
<protein>
    <submittedName>
        <fullName evidence="1">Uncharacterized protein</fullName>
    </submittedName>
</protein>
<dbReference type="Proteomes" id="UP000007431">
    <property type="component" value="Unassembled WGS sequence"/>
</dbReference>